<dbReference type="PANTHER" id="PTHR21071:SF4">
    <property type="entry name" value="UDP-N-ACETYLENOLPYRUVOYLGLUCOSAMINE REDUCTASE"/>
    <property type="match status" value="1"/>
</dbReference>
<evidence type="ECO:0000256" key="10">
    <source>
        <dbReference type="ARBA" id="ARBA00022857"/>
    </source>
</evidence>
<dbReference type="InterPro" id="IPR011601">
    <property type="entry name" value="MurB_C"/>
</dbReference>
<keyword evidence="15 17" id="KW-0961">Cell wall biogenesis/degradation</keyword>
<evidence type="ECO:0000256" key="1">
    <source>
        <dbReference type="ARBA" id="ARBA00001974"/>
    </source>
</evidence>
<dbReference type="PANTHER" id="PTHR21071">
    <property type="entry name" value="UDP-N-ACETYLENOLPYRUVOYLGLUCOSAMINE REDUCTASE"/>
    <property type="match status" value="1"/>
</dbReference>
<dbReference type="EMBL" id="CP097160">
    <property type="protein sequence ID" value="UQN14556.1"/>
    <property type="molecule type" value="Genomic_DNA"/>
</dbReference>
<accession>A0ABY4MVV3</accession>
<evidence type="ECO:0000256" key="5">
    <source>
        <dbReference type="ARBA" id="ARBA00010485"/>
    </source>
</evidence>
<evidence type="ECO:0000256" key="8">
    <source>
        <dbReference type="ARBA" id="ARBA00022630"/>
    </source>
</evidence>
<evidence type="ECO:0000256" key="16">
    <source>
        <dbReference type="ARBA" id="ARBA00048914"/>
    </source>
</evidence>
<dbReference type="PROSITE" id="PS51387">
    <property type="entry name" value="FAD_PCMH"/>
    <property type="match status" value="1"/>
</dbReference>
<keyword evidence="10 17" id="KW-0521">NADP</keyword>
<comment type="function">
    <text evidence="2 17">Cell wall formation.</text>
</comment>
<evidence type="ECO:0000313" key="19">
    <source>
        <dbReference type="EMBL" id="UQN14556.1"/>
    </source>
</evidence>
<dbReference type="NCBIfam" id="TIGR00179">
    <property type="entry name" value="murB"/>
    <property type="match status" value="1"/>
</dbReference>
<keyword evidence="7 17" id="KW-0132">Cell division</keyword>
<evidence type="ECO:0000256" key="12">
    <source>
        <dbReference type="ARBA" id="ARBA00022984"/>
    </source>
</evidence>
<dbReference type="InterPro" id="IPR016167">
    <property type="entry name" value="FAD-bd_PCMH_sub1"/>
</dbReference>
<dbReference type="Pfam" id="PF01565">
    <property type="entry name" value="FAD_binding_4"/>
    <property type="match status" value="1"/>
</dbReference>
<comment type="similarity">
    <text evidence="5 17">Belongs to the MurB family.</text>
</comment>
<feature type="domain" description="FAD-binding PCMH-type" evidence="18">
    <location>
        <begin position="12"/>
        <end position="183"/>
    </location>
</feature>
<gene>
    <name evidence="17" type="primary">murB</name>
    <name evidence="19" type="ORF">M3M28_10960</name>
</gene>
<dbReference type="Gene3D" id="3.30.43.10">
    <property type="entry name" value="Uridine Diphospho-n-acetylenolpyruvylglucosamine Reductase, domain 2"/>
    <property type="match status" value="1"/>
</dbReference>
<dbReference type="SUPFAM" id="SSF56176">
    <property type="entry name" value="FAD-binding/transporter-associated domain-like"/>
    <property type="match status" value="1"/>
</dbReference>
<dbReference type="InterPro" id="IPR003170">
    <property type="entry name" value="MurB"/>
</dbReference>
<dbReference type="InterPro" id="IPR006094">
    <property type="entry name" value="Oxid_FAD_bind_N"/>
</dbReference>
<dbReference type="GO" id="GO:0008762">
    <property type="term" value="F:UDP-N-acetylmuramate dehydrogenase activity"/>
    <property type="evidence" value="ECO:0007669"/>
    <property type="project" value="UniProtKB-EC"/>
</dbReference>
<dbReference type="SUPFAM" id="SSF56194">
    <property type="entry name" value="Uridine diphospho-N-Acetylenolpyruvylglucosamine reductase, MurB, C-terminal domain"/>
    <property type="match status" value="1"/>
</dbReference>
<name>A0ABY4MVV3_9MICO</name>
<evidence type="ECO:0000256" key="2">
    <source>
        <dbReference type="ARBA" id="ARBA00003921"/>
    </source>
</evidence>
<dbReference type="InterPro" id="IPR016166">
    <property type="entry name" value="FAD-bd_PCMH"/>
</dbReference>
<evidence type="ECO:0000256" key="9">
    <source>
        <dbReference type="ARBA" id="ARBA00022827"/>
    </source>
</evidence>
<dbReference type="Pfam" id="PF02873">
    <property type="entry name" value="MurB_C"/>
    <property type="match status" value="1"/>
</dbReference>
<sequence length="350" mass="36784">MTTFAQLTTTQVSQAEAELVEPATRDALAEAYFELADRDEPFLVIGGGSNTIVSDDGFDGPVLRVATRGVEYRPGEGGEVIVAADAGESWSELVDATVARGLSGIEALAGIPGSVGATPVQNIGAYGQELADVLVRVEVADADAGERRWVAAADLGLGYRTSALKREELLGLVLAVELRLREVDSNDGAPVQYAQLAKALDVDLGARVPVAQQREAVLRLRGSKGMVLDPADVDTRSSGSFFMNPIVRRSFASESLPASAPRFDAGEDAEGVELVKLSAAWLIDHAGVKKGFALPGSGAAISSKHTLAITNHADATAEQIAELARYVRARVLAEFGVELIPEPNLIGLQL</sequence>
<keyword evidence="9 17" id="KW-0274">FAD</keyword>
<dbReference type="EC" id="1.3.1.98" evidence="17"/>
<reference evidence="19" key="1">
    <citation type="submission" date="2022-05" db="EMBL/GenBank/DDBJ databases">
        <title>Complete genome sequence of toluene-degrading Gulosibacter sediminis strain ACHW.36C.</title>
        <authorList>
            <person name="Wai A.C."/>
            <person name="Lai G.K."/>
            <person name="Griffin S.D."/>
            <person name="Leung F.C."/>
        </authorList>
    </citation>
    <scope>NUCLEOTIDE SEQUENCE [LARGE SCALE GENOMIC DNA]</scope>
    <source>
        <strain evidence="19">ACHW.36C</strain>
    </source>
</reference>
<proteinExistence type="inferred from homology"/>
<dbReference type="HAMAP" id="MF_00037">
    <property type="entry name" value="MurB"/>
    <property type="match status" value="1"/>
</dbReference>
<keyword evidence="13 17" id="KW-0560">Oxidoreductase</keyword>
<dbReference type="NCBIfam" id="NF010478">
    <property type="entry name" value="PRK13903.1"/>
    <property type="match status" value="1"/>
</dbReference>
<dbReference type="Gene3D" id="3.90.78.10">
    <property type="entry name" value="UDP-N-acetylenolpyruvoylglucosamine reductase, C-terminal domain"/>
    <property type="match status" value="1"/>
</dbReference>
<keyword evidence="6 17" id="KW-0963">Cytoplasm</keyword>
<organism evidence="19">
    <name type="scientific">Gulosibacter sediminis</name>
    <dbReference type="NCBI Taxonomy" id="1729695"/>
    <lineage>
        <taxon>Bacteria</taxon>
        <taxon>Bacillati</taxon>
        <taxon>Actinomycetota</taxon>
        <taxon>Actinomycetes</taxon>
        <taxon>Micrococcales</taxon>
        <taxon>Microbacteriaceae</taxon>
        <taxon>Gulosibacter</taxon>
    </lineage>
</organism>
<comment type="catalytic activity">
    <reaction evidence="16 17">
        <text>UDP-N-acetyl-alpha-D-muramate + NADP(+) = UDP-N-acetyl-3-O-(1-carboxyvinyl)-alpha-D-glucosamine + NADPH + H(+)</text>
        <dbReference type="Rhea" id="RHEA:12248"/>
        <dbReference type="ChEBI" id="CHEBI:15378"/>
        <dbReference type="ChEBI" id="CHEBI:57783"/>
        <dbReference type="ChEBI" id="CHEBI:58349"/>
        <dbReference type="ChEBI" id="CHEBI:68483"/>
        <dbReference type="ChEBI" id="CHEBI:70757"/>
        <dbReference type="EC" id="1.3.1.98"/>
    </reaction>
</comment>
<keyword evidence="8 17" id="KW-0285">Flavoprotein</keyword>
<evidence type="ECO:0000256" key="6">
    <source>
        <dbReference type="ARBA" id="ARBA00022490"/>
    </source>
</evidence>
<evidence type="ECO:0000256" key="7">
    <source>
        <dbReference type="ARBA" id="ARBA00022618"/>
    </source>
</evidence>
<dbReference type="InterPro" id="IPR036318">
    <property type="entry name" value="FAD-bd_PCMH-like_sf"/>
</dbReference>
<keyword evidence="12 17" id="KW-0573">Peptidoglycan synthesis</keyword>
<dbReference type="InterPro" id="IPR016169">
    <property type="entry name" value="FAD-bd_PCMH_sub2"/>
</dbReference>
<comment type="cofactor">
    <cofactor evidence="1 17">
        <name>FAD</name>
        <dbReference type="ChEBI" id="CHEBI:57692"/>
    </cofactor>
</comment>
<evidence type="ECO:0000256" key="13">
    <source>
        <dbReference type="ARBA" id="ARBA00023002"/>
    </source>
</evidence>
<evidence type="ECO:0000256" key="14">
    <source>
        <dbReference type="ARBA" id="ARBA00023306"/>
    </source>
</evidence>
<evidence type="ECO:0000256" key="3">
    <source>
        <dbReference type="ARBA" id="ARBA00004496"/>
    </source>
</evidence>
<comment type="pathway">
    <text evidence="4 17">Cell wall biogenesis; peptidoglycan biosynthesis.</text>
</comment>
<feature type="active site" evidence="17">
    <location>
        <position position="160"/>
    </location>
</feature>
<feature type="active site" description="Proton donor" evidence="17">
    <location>
        <position position="240"/>
    </location>
</feature>
<evidence type="ECO:0000259" key="18">
    <source>
        <dbReference type="PROSITE" id="PS51387"/>
    </source>
</evidence>
<dbReference type="InterPro" id="IPR036635">
    <property type="entry name" value="MurB_C_sf"/>
</dbReference>
<comment type="subcellular location">
    <subcellularLocation>
        <location evidence="3 17">Cytoplasm</location>
    </subcellularLocation>
</comment>
<evidence type="ECO:0000256" key="17">
    <source>
        <dbReference type="HAMAP-Rule" id="MF_00037"/>
    </source>
</evidence>
<dbReference type="Gene3D" id="3.30.465.10">
    <property type="match status" value="1"/>
</dbReference>
<evidence type="ECO:0000256" key="4">
    <source>
        <dbReference type="ARBA" id="ARBA00004752"/>
    </source>
</evidence>
<evidence type="ECO:0000256" key="11">
    <source>
        <dbReference type="ARBA" id="ARBA00022960"/>
    </source>
</evidence>
<protein>
    <recommendedName>
        <fullName evidence="17">UDP-N-acetylenolpyruvoylglucosamine reductase</fullName>
        <ecNumber evidence="17">1.3.1.98</ecNumber>
    </recommendedName>
    <alternativeName>
        <fullName evidence="17">UDP-N-acetylmuramate dehydrogenase</fullName>
    </alternativeName>
</protein>
<keyword evidence="14 17" id="KW-0131">Cell cycle</keyword>
<feature type="active site" evidence="17">
    <location>
        <position position="342"/>
    </location>
</feature>
<keyword evidence="11 17" id="KW-0133">Cell shape</keyword>
<evidence type="ECO:0000256" key="15">
    <source>
        <dbReference type="ARBA" id="ARBA00023316"/>
    </source>
</evidence>